<gene>
    <name evidence="8" type="ORF">IAC87_05950</name>
</gene>
<accession>A0A9D9NQI9</accession>
<dbReference type="InterPro" id="IPR009003">
    <property type="entry name" value="Peptidase_S1_PA"/>
</dbReference>
<evidence type="ECO:0000256" key="2">
    <source>
        <dbReference type="ARBA" id="ARBA00022438"/>
    </source>
</evidence>
<evidence type="ECO:0000256" key="7">
    <source>
        <dbReference type="RuleBase" id="RU366067"/>
    </source>
</evidence>
<reference evidence="8" key="2">
    <citation type="journal article" date="2021" name="PeerJ">
        <title>Extensive microbial diversity within the chicken gut microbiome revealed by metagenomics and culture.</title>
        <authorList>
            <person name="Gilroy R."/>
            <person name="Ravi A."/>
            <person name="Getino M."/>
            <person name="Pursley I."/>
            <person name="Horton D.L."/>
            <person name="Alikhan N.F."/>
            <person name="Baker D."/>
            <person name="Gharbi K."/>
            <person name="Hall N."/>
            <person name="Watson M."/>
            <person name="Adriaenssens E.M."/>
            <person name="Foster-Nyarko E."/>
            <person name="Jarju S."/>
            <person name="Secka A."/>
            <person name="Antonio M."/>
            <person name="Oren A."/>
            <person name="Chaudhuri R.R."/>
            <person name="La Ragione R."/>
            <person name="Hildebrand F."/>
            <person name="Pallen M.J."/>
        </authorList>
    </citation>
    <scope>NUCLEOTIDE SEQUENCE</scope>
    <source>
        <strain evidence="8">B3-2255</strain>
    </source>
</reference>
<evidence type="ECO:0000256" key="3">
    <source>
        <dbReference type="ARBA" id="ARBA00022670"/>
    </source>
</evidence>
<evidence type="ECO:0000256" key="5">
    <source>
        <dbReference type="ARBA" id="ARBA00022801"/>
    </source>
</evidence>
<evidence type="ECO:0000256" key="6">
    <source>
        <dbReference type="ARBA" id="ARBA00022825"/>
    </source>
</evidence>
<dbReference type="Proteomes" id="UP000823772">
    <property type="component" value="Unassembled WGS sequence"/>
</dbReference>
<dbReference type="Pfam" id="PF10459">
    <property type="entry name" value="Peptidase_S46"/>
    <property type="match status" value="2"/>
</dbReference>
<dbReference type="AlphaFoldDB" id="A0A9D9NQI9"/>
<sequence length="735" mass="83586">MKRFTVIMLFLAVAAVNAAADGGMWMVNLINKSLALKMRDAGMKIDPSMIYNETTASFSDAVVFFEQGCTGSVISDEGLVMTTHHCAYPDIVGVSSEDNNYLEDGFWAMTLEEERPIPGKNAMFLKYIIDVTDDVGEYIAETEREGKQMNMRRMRFLMEKAVRDETGYKAVLSSMWCGEKYYMSLYEVYPDVRLVAAPGVSIASFGGDVDNWEWPQHKGDFAMYRIYAAPDGSPAEYSPENVPLSPRYSFAISTDGYSEGDFTLIMGYPDATGRYSSSFAVKDDIYRINPITIGMKEDRIRIIRGHMAENPAVRLKYYNTFFSLSNTREYDAGETDNILRHHILDSIASREAVLQAWVSEDPVRIERWGSLMGDLERKYADVAGISDQILYFTGTMIDGTGLYPYVRNMAVRKSRHGDSPKTVQRFADAFHAIGGMWKQLDPKVEKELLEYAVSVFFTHVDEEFRSPFHVYLEETFGNDYSAMTDYIWKNSFFTDRARYDSLSVLVEPVLEDARSYEIGSCGEACDILRERIALYYDPLYQLLRSSRMYEFYTALSRVEDGVSVEMLEDKYARMLYSMRESSGIPQYPDANSTMRFTFGNVSPLSPRDAVYYSWRSTSDGIVQKYSPEKEDFAPDGRFMQLLCSGDWGRWAADDGKMYVDFLTDNDVTRGNSGSPVLDCNGKLIGMAFDANYESLAGGLYYLEDYNKAVCADIRYILWILDKYAGMSRIIEELGL</sequence>
<dbReference type="GO" id="GO:0043171">
    <property type="term" value="P:peptide catabolic process"/>
    <property type="evidence" value="ECO:0007669"/>
    <property type="project" value="UniProtKB-UniRule"/>
</dbReference>
<evidence type="ECO:0000256" key="4">
    <source>
        <dbReference type="ARBA" id="ARBA00022729"/>
    </source>
</evidence>
<dbReference type="EC" id="3.4.14.-" evidence="7"/>
<evidence type="ECO:0000313" key="8">
    <source>
        <dbReference type="EMBL" id="MBO8482071.1"/>
    </source>
</evidence>
<dbReference type="EMBL" id="JADILY010000125">
    <property type="protein sequence ID" value="MBO8482071.1"/>
    <property type="molecule type" value="Genomic_DNA"/>
</dbReference>
<evidence type="ECO:0000256" key="1">
    <source>
        <dbReference type="ARBA" id="ARBA00010491"/>
    </source>
</evidence>
<keyword evidence="6 7" id="KW-0720">Serine protease</keyword>
<proteinExistence type="inferred from homology"/>
<feature type="chain" id="PRO_5039759649" description="Dipeptidyl-peptidase" evidence="7">
    <location>
        <begin position="21"/>
        <end position="735"/>
    </location>
</feature>
<dbReference type="GO" id="GO:0070009">
    <property type="term" value="F:serine-type aminopeptidase activity"/>
    <property type="evidence" value="ECO:0007669"/>
    <property type="project" value="UniProtKB-UniRule"/>
</dbReference>
<evidence type="ECO:0000313" key="9">
    <source>
        <dbReference type="Proteomes" id="UP000823772"/>
    </source>
</evidence>
<comment type="caution">
    <text evidence="8">The sequence shown here is derived from an EMBL/GenBank/DDBJ whole genome shotgun (WGS) entry which is preliminary data.</text>
</comment>
<comment type="function">
    <text evidence="7">Catalyzes the removal of dipeptides from the N-terminus of oligopeptides.</text>
</comment>
<dbReference type="InterPro" id="IPR019500">
    <property type="entry name" value="Pep_S46"/>
</dbReference>
<keyword evidence="3 7" id="KW-0645">Protease</keyword>
<dbReference type="GO" id="GO:0006508">
    <property type="term" value="P:proteolysis"/>
    <property type="evidence" value="ECO:0007669"/>
    <property type="project" value="UniProtKB-KW"/>
</dbReference>
<feature type="signal peptide" evidence="7">
    <location>
        <begin position="1"/>
        <end position="20"/>
    </location>
</feature>
<dbReference type="InterPro" id="IPR043504">
    <property type="entry name" value="Peptidase_S1_PA_chymotrypsin"/>
</dbReference>
<organism evidence="8 9">
    <name type="scientific">Candidatus Merdivivens faecigallinarum</name>
    <dbReference type="NCBI Taxonomy" id="2840871"/>
    <lineage>
        <taxon>Bacteria</taxon>
        <taxon>Pseudomonadati</taxon>
        <taxon>Bacteroidota</taxon>
        <taxon>Bacteroidia</taxon>
        <taxon>Bacteroidales</taxon>
        <taxon>Muribaculaceae</taxon>
        <taxon>Muribaculaceae incertae sedis</taxon>
        <taxon>Candidatus Merdivivens</taxon>
    </lineage>
</organism>
<dbReference type="GO" id="GO:0008239">
    <property type="term" value="F:dipeptidyl-peptidase activity"/>
    <property type="evidence" value="ECO:0007669"/>
    <property type="project" value="UniProtKB-UniRule"/>
</dbReference>
<keyword evidence="4 7" id="KW-0732">Signal</keyword>
<dbReference type="Gene3D" id="2.40.10.10">
    <property type="entry name" value="Trypsin-like serine proteases"/>
    <property type="match status" value="1"/>
</dbReference>
<keyword evidence="2 7" id="KW-0031">Aminopeptidase</keyword>
<reference evidence="8" key="1">
    <citation type="submission" date="2020-10" db="EMBL/GenBank/DDBJ databases">
        <authorList>
            <person name="Gilroy R."/>
        </authorList>
    </citation>
    <scope>NUCLEOTIDE SEQUENCE</scope>
    <source>
        <strain evidence="8">B3-2255</strain>
    </source>
</reference>
<comment type="similarity">
    <text evidence="1 7">Belongs to the peptidase S46 family.</text>
</comment>
<protein>
    <recommendedName>
        <fullName evidence="7">Dipeptidyl-peptidase</fullName>
        <ecNumber evidence="7">3.4.14.-</ecNumber>
    </recommendedName>
</protein>
<keyword evidence="5 7" id="KW-0378">Hydrolase</keyword>
<dbReference type="PANTHER" id="PTHR38469">
    <property type="entry name" value="PERIPLASMIC PEPTIDASE SUBFAMILY S1B"/>
    <property type="match status" value="1"/>
</dbReference>
<dbReference type="SUPFAM" id="SSF50494">
    <property type="entry name" value="Trypsin-like serine proteases"/>
    <property type="match status" value="1"/>
</dbReference>
<name>A0A9D9NQI9_9BACT</name>
<dbReference type="PANTHER" id="PTHR38469:SF1">
    <property type="entry name" value="PERIPLASMIC PEPTIDASE SUBFAMILY S1B"/>
    <property type="match status" value="1"/>
</dbReference>